<keyword evidence="1" id="KW-1133">Transmembrane helix</keyword>
<evidence type="ECO:0000313" key="2">
    <source>
        <dbReference type="EMBL" id="KAG8178268.1"/>
    </source>
</evidence>
<keyword evidence="3" id="KW-1185">Reference proteome</keyword>
<reference evidence="2 3" key="1">
    <citation type="journal article" date="2022" name="Nat. Ecol. Evol.">
        <title>A masculinizing supergene underlies an exaggerated male reproductive morph in a spider.</title>
        <authorList>
            <person name="Hendrickx F."/>
            <person name="De Corte Z."/>
            <person name="Sonet G."/>
            <person name="Van Belleghem S.M."/>
            <person name="Kostlbacher S."/>
            <person name="Vangestel C."/>
        </authorList>
    </citation>
    <scope>NUCLEOTIDE SEQUENCE [LARGE SCALE GENOMIC DNA]</scope>
    <source>
        <strain evidence="2">W744_W776</strain>
    </source>
</reference>
<keyword evidence="1" id="KW-0472">Membrane</keyword>
<dbReference type="Proteomes" id="UP000827092">
    <property type="component" value="Unassembled WGS sequence"/>
</dbReference>
<keyword evidence="1" id="KW-0812">Transmembrane</keyword>
<sequence length="185" mass="20267">MCCWLFESVIIRKEKTEKWLLNGTNVEPTAPNPSNNFPVTYPFSPLDNEWWLWVIMISFACTVITVMLLCLICRKPYKTAVVRLSEDLPLHYAGTDFISSAGTRRHHPPRRVVLHAGSALQRGYSCPISSLQCAPGYRPPAHALQASAAGIPAHAAAGHHDSQAAIFDHDGPFGLAAGICVDEGF</sequence>
<evidence type="ECO:0000256" key="1">
    <source>
        <dbReference type="SAM" id="Phobius"/>
    </source>
</evidence>
<accession>A0AAV6U2R8</accession>
<comment type="caution">
    <text evidence="2">The sequence shown here is derived from an EMBL/GenBank/DDBJ whole genome shotgun (WGS) entry which is preliminary data.</text>
</comment>
<gene>
    <name evidence="2" type="ORF">JTE90_015680</name>
</gene>
<organism evidence="2 3">
    <name type="scientific">Oedothorax gibbosus</name>
    <dbReference type="NCBI Taxonomy" id="931172"/>
    <lineage>
        <taxon>Eukaryota</taxon>
        <taxon>Metazoa</taxon>
        <taxon>Ecdysozoa</taxon>
        <taxon>Arthropoda</taxon>
        <taxon>Chelicerata</taxon>
        <taxon>Arachnida</taxon>
        <taxon>Araneae</taxon>
        <taxon>Araneomorphae</taxon>
        <taxon>Entelegynae</taxon>
        <taxon>Araneoidea</taxon>
        <taxon>Linyphiidae</taxon>
        <taxon>Erigoninae</taxon>
        <taxon>Oedothorax</taxon>
    </lineage>
</organism>
<dbReference type="EMBL" id="JAFNEN010000706">
    <property type="protein sequence ID" value="KAG8178268.1"/>
    <property type="molecule type" value="Genomic_DNA"/>
</dbReference>
<proteinExistence type="predicted"/>
<name>A0AAV6U2R8_9ARAC</name>
<evidence type="ECO:0000313" key="3">
    <source>
        <dbReference type="Proteomes" id="UP000827092"/>
    </source>
</evidence>
<feature type="transmembrane region" description="Helical" evidence="1">
    <location>
        <begin position="50"/>
        <end position="73"/>
    </location>
</feature>
<dbReference type="AlphaFoldDB" id="A0AAV6U2R8"/>
<protein>
    <submittedName>
        <fullName evidence="2">Uncharacterized protein</fullName>
    </submittedName>
</protein>